<dbReference type="InterPro" id="IPR013830">
    <property type="entry name" value="SGNH_hydro"/>
</dbReference>
<proteinExistence type="predicted"/>
<sequence>MAGPASEGQVDALKGKIAGVVALGVMAGMVRRRGVAKQNSPFRRYWERHLQAELARLDQIAQVGGEMPLIYVALGDSAAQGLGARVVQEGYVPRFARALEEMSGREVVLLNLSLSGGTIQSVLGTQLPQLRGLKVAGEPLRPDVVSLDIGGNDVLQPWLSQDEFAAYVERLEGELPAGSFVMNIPSFGVMTADARAEEFSASIDRLESHRVVDIRSISQSLPMATYLFSYHAIDLFHPNSPWYAVWVQELADAVAHDQGWERTEVAELGTWSGPIART</sequence>
<dbReference type="STRING" id="59561.AQZ59_01289"/>
<dbReference type="RefSeq" id="WP_082661202.1">
    <property type="nucleotide sequence ID" value="NZ_LNIZ01000005.1"/>
</dbReference>
<reference evidence="2 3" key="1">
    <citation type="submission" date="2015-11" db="EMBL/GenBank/DDBJ databases">
        <title>Draft Genome Sequence of the Type Strain Trueperella bernardiae LCDC 89-0504T, Isolated from Blood Culture.</title>
        <authorList>
            <person name="Bernier A.-M."/>
            <person name="Bernard K."/>
        </authorList>
    </citation>
    <scope>NUCLEOTIDE SEQUENCE [LARGE SCALE GENOMIC DNA]</scope>
    <source>
        <strain evidence="2 3">LCDC 89-0504</strain>
    </source>
</reference>
<dbReference type="InterPro" id="IPR036514">
    <property type="entry name" value="SGNH_hydro_sf"/>
</dbReference>
<organism evidence="2 3">
    <name type="scientific">Trueperella bernardiae</name>
    <dbReference type="NCBI Taxonomy" id="59561"/>
    <lineage>
        <taxon>Bacteria</taxon>
        <taxon>Bacillati</taxon>
        <taxon>Actinomycetota</taxon>
        <taxon>Actinomycetes</taxon>
        <taxon>Actinomycetales</taxon>
        <taxon>Actinomycetaceae</taxon>
        <taxon>Trueperella</taxon>
    </lineage>
</organism>
<feature type="domain" description="SGNH hydrolase-type esterase" evidence="1">
    <location>
        <begin position="73"/>
        <end position="243"/>
    </location>
</feature>
<dbReference type="OrthoDB" id="3288625at2"/>
<dbReference type="AlphaFoldDB" id="A0A0W1KJY9"/>
<dbReference type="Proteomes" id="UP000054404">
    <property type="component" value="Unassembled WGS sequence"/>
</dbReference>
<keyword evidence="3" id="KW-1185">Reference proteome</keyword>
<evidence type="ECO:0000313" key="3">
    <source>
        <dbReference type="Proteomes" id="UP000054404"/>
    </source>
</evidence>
<dbReference type="PATRIC" id="fig|59561.3.peg.1281"/>
<dbReference type="EMBL" id="LNIZ01000005">
    <property type="protein sequence ID" value="KTF03959.1"/>
    <property type="molecule type" value="Genomic_DNA"/>
</dbReference>
<dbReference type="Gene3D" id="3.40.50.1110">
    <property type="entry name" value="SGNH hydrolase"/>
    <property type="match status" value="1"/>
</dbReference>
<comment type="caution">
    <text evidence="2">The sequence shown here is derived from an EMBL/GenBank/DDBJ whole genome shotgun (WGS) entry which is preliminary data.</text>
</comment>
<evidence type="ECO:0000313" key="2">
    <source>
        <dbReference type="EMBL" id="KTF03959.1"/>
    </source>
</evidence>
<evidence type="ECO:0000259" key="1">
    <source>
        <dbReference type="Pfam" id="PF13472"/>
    </source>
</evidence>
<name>A0A0W1KJY9_9ACTO</name>
<protein>
    <recommendedName>
        <fullName evidence="1">SGNH hydrolase-type esterase domain-containing protein</fullName>
    </recommendedName>
</protein>
<accession>A0A0W1KJY9</accession>
<gene>
    <name evidence="2" type="ORF">AQZ59_01289</name>
</gene>
<dbReference type="Pfam" id="PF13472">
    <property type="entry name" value="Lipase_GDSL_2"/>
    <property type="match status" value="1"/>
</dbReference>
<dbReference type="SUPFAM" id="SSF52266">
    <property type="entry name" value="SGNH hydrolase"/>
    <property type="match status" value="1"/>
</dbReference>